<feature type="domain" description="G-protein coupled receptors family 1 profile" evidence="8">
    <location>
        <begin position="89"/>
        <end position="347"/>
    </location>
</feature>
<evidence type="ECO:0000256" key="6">
    <source>
        <dbReference type="SAM" id="Phobius"/>
    </source>
</evidence>
<evidence type="ECO:0000256" key="4">
    <source>
        <dbReference type="ARBA" id="ARBA00023136"/>
    </source>
</evidence>
<dbReference type="PROSITE" id="PS50262">
    <property type="entry name" value="G_PROTEIN_RECEP_F1_2"/>
    <property type="match status" value="1"/>
</dbReference>
<evidence type="ECO:0000313" key="10">
    <source>
        <dbReference type="Proteomes" id="UP000789831"/>
    </source>
</evidence>
<keyword evidence="3 6" id="KW-1133">Transmembrane helix</keyword>
<keyword evidence="2 6" id="KW-0812">Transmembrane</keyword>
<sequence>MISSLIKPIYCVLLFIILTSLIHCANATPITPTPSSNITLSSTPEVNNDATPSTKIPITESATDPEYSKTGARWLFGISFTMMQLNAIGSIYILYRTFRKWRANNYTRNSLSMALRVPFYIAISDLCLYVAHIFNQGYTVLNGRTWPGLSCKIVGGTVFFFVAVNMILVGVIALSTYLRVCRRIIFDFGPFDRNLFAIVLGFPLILTLGSIPSFGPSIYWCYTNKTNHIVSIITLILNFAVIALNIFCYYFTLREINITGKGFVNVRMNKEKIGNSNGNNNKSKINAATIERKVTQKIAGYILIFTIQWTPAMPYVIASVFTSPSVGLYLLCDIAINLGGIGNAIQYVLNEGWSLQIDDVVSKTNDNSSFATSPLPSARSPHRFTFNHGQDTTITSFAAIQDD</sequence>
<keyword evidence="4 6" id="KW-0472">Membrane</keyword>
<dbReference type="Proteomes" id="UP000789831">
    <property type="component" value="Unassembled WGS sequence"/>
</dbReference>
<evidence type="ECO:0000259" key="8">
    <source>
        <dbReference type="PROSITE" id="PS50262"/>
    </source>
</evidence>
<feature type="transmembrane region" description="Helical" evidence="6">
    <location>
        <begin position="154"/>
        <end position="174"/>
    </location>
</feature>
<dbReference type="InterPro" id="IPR017452">
    <property type="entry name" value="GPCR_Rhodpsn_7TM"/>
</dbReference>
<dbReference type="AlphaFoldDB" id="A0A9N8VIP6"/>
<keyword evidence="10" id="KW-1185">Reference proteome</keyword>
<dbReference type="OrthoDB" id="5586600at2759"/>
<feature type="chain" id="PRO_5040494929" evidence="7">
    <location>
        <begin position="28"/>
        <end position="403"/>
    </location>
</feature>
<evidence type="ECO:0000256" key="7">
    <source>
        <dbReference type="SAM" id="SignalP"/>
    </source>
</evidence>
<feature type="transmembrane region" description="Helical" evidence="6">
    <location>
        <begin position="74"/>
        <end position="95"/>
    </location>
</feature>
<dbReference type="GO" id="GO:0007189">
    <property type="term" value="P:adenylate cyclase-activating G protein-coupled receptor signaling pathway"/>
    <property type="evidence" value="ECO:0007669"/>
    <property type="project" value="TreeGrafter"/>
</dbReference>
<gene>
    <name evidence="9" type="ORF">AGERDE_LOCUS1776</name>
</gene>
<comment type="caution">
    <text evidence="9">The sequence shown here is derived from an EMBL/GenBank/DDBJ whole genome shotgun (WGS) entry which is preliminary data.</text>
</comment>
<feature type="signal peptide" evidence="7">
    <location>
        <begin position="1"/>
        <end position="27"/>
    </location>
</feature>
<dbReference type="CDD" id="cd00637">
    <property type="entry name" value="7tm_classA_rhodopsin-like"/>
    <property type="match status" value="1"/>
</dbReference>
<dbReference type="GO" id="GO:0005886">
    <property type="term" value="C:plasma membrane"/>
    <property type="evidence" value="ECO:0007669"/>
    <property type="project" value="TreeGrafter"/>
</dbReference>
<accession>A0A9N8VIP6</accession>
<evidence type="ECO:0000256" key="1">
    <source>
        <dbReference type="ARBA" id="ARBA00004141"/>
    </source>
</evidence>
<keyword evidence="7" id="KW-0732">Signal</keyword>
<protein>
    <submittedName>
        <fullName evidence="9">97_t:CDS:1</fullName>
    </submittedName>
</protein>
<feature type="transmembrane region" description="Helical" evidence="6">
    <location>
        <begin position="229"/>
        <end position="251"/>
    </location>
</feature>
<feature type="transmembrane region" description="Helical" evidence="6">
    <location>
        <begin position="298"/>
        <end position="321"/>
    </location>
</feature>
<evidence type="ECO:0000313" key="9">
    <source>
        <dbReference type="EMBL" id="CAG8451808.1"/>
    </source>
</evidence>
<evidence type="ECO:0000256" key="5">
    <source>
        <dbReference type="SAM" id="MobiDB-lite"/>
    </source>
</evidence>
<feature type="transmembrane region" description="Helical" evidence="6">
    <location>
        <begin position="115"/>
        <end position="134"/>
    </location>
</feature>
<dbReference type="PANTHER" id="PTHR23112">
    <property type="entry name" value="G PROTEIN-COUPLED RECEPTOR 157-RELATED"/>
    <property type="match status" value="1"/>
</dbReference>
<dbReference type="PANTHER" id="PTHR23112:SF0">
    <property type="entry name" value="TRANSMEMBRANE PROTEIN 116"/>
    <property type="match status" value="1"/>
</dbReference>
<dbReference type="Gene3D" id="1.20.1070.10">
    <property type="entry name" value="Rhodopsin 7-helix transmembrane proteins"/>
    <property type="match status" value="1"/>
</dbReference>
<reference evidence="9" key="1">
    <citation type="submission" date="2021-06" db="EMBL/GenBank/DDBJ databases">
        <authorList>
            <person name="Kallberg Y."/>
            <person name="Tangrot J."/>
            <person name="Rosling A."/>
        </authorList>
    </citation>
    <scope>NUCLEOTIDE SEQUENCE</scope>
    <source>
        <strain evidence="9">MT106</strain>
    </source>
</reference>
<dbReference type="SUPFAM" id="SSF81321">
    <property type="entry name" value="Family A G protein-coupled receptor-like"/>
    <property type="match status" value="1"/>
</dbReference>
<evidence type="ECO:0000256" key="3">
    <source>
        <dbReference type="ARBA" id="ARBA00022989"/>
    </source>
</evidence>
<name>A0A9N8VIP6_9GLOM</name>
<comment type="subcellular location">
    <subcellularLocation>
        <location evidence="1">Membrane</location>
        <topology evidence="1">Multi-pass membrane protein</topology>
    </subcellularLocation>
</comment>
<evidence type="ECO:0000256" key="2">
    <source>
        <dbReference type="ARBA" id="ARBA00022692"/>
    </source>
</evidence>
<dbReference type="EMBL" id="CAJVPL010000131">
    <property type="protein sequence ID" value="CAG8451808.1"/>
    <property type="molecule type" value="Genomic_DNA"/>
</dbReference>
<feature type="compositionally biased region" description="Polar residues" evidence="5">
    <location>
        <begin position="45"/>
        <end position="62"/>
    </location>
</feature>
<organism evidence="9 10">
    <name type="scientific">Ambispora gerdemannii</name>
    <dbReference type="NCBI Taxonomy" id="144530"/>
    <lineage>
        <taxon>Eukaryota</taxon>
        <taxon>Fungi</taxon>
        <taxon>Fungi incertae sedis</taxon>
        <taxon>Mucoromycota</taxon>
        <taxon>Glomeromycotina</taxon>
        <taxon>Glomeromycetes</taxon>
        <taxon>Archaeosporales</taxon>
        <taxon>Ambisporaceae</taxon>
        <taxon>Ambispora</taxon>
    </lineage>
</organism>
<feature type="transmembrane region" description="Helical" evidence="6">
    <location>
        <begin position="195"/>
        <end position="214"/>
    </location>
</feature>
<proteinExistence type="predicted"/>
<dbReference type="GO" id="GO:0004930">
    <property type="term" value="F:G protein-coupled receptor activity"/>
    <property type="evidence" value="ECO:0007669"/>
    <property type="project" value="TreeGrafter"/>
</dbReference>
<feature type="region of interest" description="Disordered" evidence="5">
    <location>
        <begin position="36"/>
        <end position="64"/>
    </location>
</feature>